<reference evidence="6 7" key="1">
    <citation type="journal article" date="2016" name="Nat. Commun.">
        <title>Thousands of microbial genomes shed light on interconnected biogeochemical processes in an aquifer system.</title>
        <authorList>
            <person name="Anantharaman K."/>
            <person name="Brown C.T."/>
            <person name="Hug L.A."/>
            <person name="Sharon I."/>
            <person name="Castelle C.J."/>
            <person name="Probst A.J."/>
            <person name="Thomas B.C."/>
            <person name="Singh A."/>
            <person name="Wilkins M.J."/>
            <person name="Karaoz U."/>
            <person name="Brodie E.L."/>
            <person name="Williams K.H."/>
            <person name="Hubbard S.S."/>
            <person name="Banfield J.F."/>
        </authorList>
    </citation>
    <scope>NUCLEOTIDE SEQUENCE [LARGE SCALE GENOMIC DNA]</scope>
</reference>
<name>A0A1F6B7N1_9BACT</name>
<dbReference type="FunFam" id="3.40.50.300:FF:000398">
    <property type="entry name" value="Type IV pilus assembly ATPase PilB"/>
    <property type="match status" value="1"/>
</dbReference>
<keyword evidence="2" id="KW-0547">Nucleotide-binding</keyword>
<dbReference type="Pfam" id="PF00437">
    <property type="entry name" value="T2SSE"/>
    <property type="match status" value="1"/>
</dbReference>
<dbReference type="InterPro" id="IPR001482">
    <property type="entry name" value="T2SS/T4SS_dom"/>
</dbReference>
<dbReference type="CDD" id="cd01129">
    <property type="entry name" value="PulE-GspE-like"/>
    <property type="match status" value="1"/>
</dbReference>
<evidence type="ECO:0000313" key="7">
    <source>
        <dbReference type="Proteomes" id="UP000176228"/>
    </source>
</evidence>
<evidence type="ECO:0000313" key="6">
    <source>
        <dbReference type="EMBL" id="OGG32981.1"/>
    </source>
</evidence>
<sequence>MIAQFLGFPFVILSRTAIPEELFQVTPEKVARKLKTIAFAKDAEGLKVAMNDPEDEKTIEMISKKTGSKVIPYYATEKDIQNALRLFRKDLQTACENLINKEIDQTKALIVDEAPISKIFDLIVDYAYEDKASDIHIEPEEKDSLVRFRIDGLLHDALRLPKNLHGRIIARIKVLSKLRTDEHLSAQDGKMRLTTPYEVLDIRVSVIPVADGEKAVLRLLSSKKKQFSLTNLGVETSELKKINKALGKSYGMILSTGPTGSGKTTIIYTLLKQINVRERNITTIEDPIEYRIPGANQIQVNTKTNLTFANGLRSILRQDPNVIFVGEIRDNETAGIAVNAALTGHLVFSTLHTNDAATSIPRLIDMNVEPFLVASTVNLIIAQRLVRKICDMCRMPVTLTMNELAMQIPSDMLLQIFPNQNSLMVYKGRGCKICHNTGYEGRIGVFEALEISPEIRKLITTRCDADQINRLAIKEGMKTMLADGLNKAAQGITTIEEVLRATKVESV</sequence>
<dbReference type="PANTHER" id="PTHR30258:SF2">
    <property type="entry name" value="COMG OPERON PROTEIN 1"/>
    <property type="match status" value="1"/>
</dbReference>
<organism evidence="6 7">
    <name type="scientific">Candidatus Gottesmanbacteria bacterium RIFCSPLOWO2_01_FULL_42_22</name>
    <dbReference type="NCBI Taxonomy" id="1798391"/>
    <lineage>
        <taxon>Bacteria</taxon>
        <taxon>Candidatus Gottesmaniibacteriota</taxon>
    </lineage>
</organism>
<dbReference type="STRING" id="1798391.A2968_06870"/>
<dbReference type="AlphaFoldDB" id="A0A1F6B7N1"/>
<proteinExistence type="inferred from homology"/>
<dbReference type="InterPro" id="IPR037257">
    <property type="entry name" value="T2SS_E_N_sf"/>
</dbReference>
<dbReference type="Proteomes" id="UP000176228">
    <property type="component" value="Unassembled WGS sequence"/>
</dbReference>
<feature type="domain" description="Bacterial type II secretion system protein E" evidence="4">
    <location>
        <begin position="112"/>
        <end position="500"/>
    </location>
</feature>
<dbReference type="InterPro" id="IPR007831">
    <property type="entry name" value="T2SS_GspE_N"/>
</dbReference>
<comment type="caution">
    <text evidence="6">The sequence shown here is derived from an EMBL/GenBank/DDBJ whole genome shotgun (WGS) entry which is preliminary data.</text>
</comment>
<dbReference type="Gene3D" id="3.30.300.160">
    <property type="entry name" value="Type II secretion system, protein E, N-terminal domain"/>
    <property type="match status" value="1"/>
</dbReference>
<protein>
    <recommendedName>
        <fullName evidence="8">AAA+ ATPase domain-containing protein</fullName>
    </recommendedName>
</protein>
<dbReference type="Gene3D" id="3.30.450.90">
    <property type="match status" value="1"/>
</dbReference>
<evidence type="ECO:0000256" key="2">
    <source>
        <dbReference type="ARBA" id="ARBA00022741"/>
    </source>
</evidence>
<dbReference type="InterPro" id="IPR027417">
    <property type="entry name" value="P-loop_NTPase"/>
</dbReference>
<evidence type="ECO:0000256" key="1">
    <source>
        <dbReference type="ARBA" id="ARBA00006611"/>
    </source>
</evidence>
<dbReference type="GO" id="GO:0016887">
    <property type="term" value="F:ATP hydrolysis activity"/>
    <property type="evidence" value="ECO:0007669"/>
    <property type="project" value="TreeGrafter"/>
</dbReference>
<dbReference type="SUPFAM" id="SSF52540">
    <property type="entry name" value="P-loop containing nucleoside triphosphate hydrolases"/>
    <property type="match status" value="1"/>
</dbReference>
<keyword evidence="3" id="KW-0067">ATP-binding</keyword>
<feature type="domain" description="Type II secretion system protein GspE N-terminal" evidence="5">
    <location>
        <begin position="6"/>
        <end position="88"/>
    </location>
</feature>
<gene>
    <name evidence="6" type="ORF">A2968_06870</name>
</gene>
<dbReference type="PANTHER" id="PTHR30258">
    <property type="entry name" value="TYPE II SECRETION SYSTEM PROTEIN GSPE-RELATED"/>
    <property type="match status" value="1"/>
</dbReference>
<dbReference type="GO" id="GO:0005886">
    <property type="term" value="C:plasma membrane"/>
    <property type="evidence" value="ECO:0007669"/>
    <property type="project" value="TreeGrafter"/>
</dbReference>
<dbReference type="Gene3D" id="3.40.50.300">
    <property type="entry name" value="P-loop containing nucleotide triphosphate hydrolases"/>
    <property type="match status" value="1"/>
</dbReference>
<evidence type="ECO:0000259" key="4">
    <source>
        <dbReference type="Pfam" id="PF00437"/>
    </source>
</evidence>
<dbReference type="GO" id="GO:0005524">
    <property type="term" value="F:ATP binding"/>
    <property type="evidence" value="ECO:0007669"/>
    <property type="project" value="UniProtKB-KW"/>
</dbReference>
<comment type="similarity">
    <text evidence="1">Belongs to the GSP E family.</text>
</comment>
<dbReference type="SUPFAM" id="SSF160246">
    <property type="entry name" value="EspE N-terminal domain-like"/>
    <property type="match status" value="1"/>
</dbReference>
<evidence type="ECO:0008006" key="8">
    <source>
        <dbReference type="Google" id="ProtNLM"/>
    </source>
</evidence>
<evidence type="ECO:0000259" key="5">
    <source>
        <dbReference type="Pfam" id="PF05157"/>
    </source>
</evidence>
<dbReference type="EMBL" id="MFJU01000042">
    <property type="protein sequence ID" value="OGG32981.1"/>
    <property type="molecule type" value="Genomic_DNA"/>
</dbReference>
<accession>A0A1F6B7N1</accession>
<dbReference type="Pfam" id="PF05157">
    <property type="entry name" value="MshEN"/>
    <property type="match status" value="1"/>
</dbReference>
<evidence type="ECO:0000256" key="3">
    <source>
        <dbReference type="ARBA" id="ARBA00022840"/>
    </source>
</evidence>